<feature type="compositionally biased region" description="Acidic residues" evidence="11">
    <location>
        <begin position="550"/>
        <end position="559"/>
    </location>
</feature>
<feature type="coiled-coil region" evidence="10">
    <location>
        <begin position="674"/>
        <end position="740"/>
    </location>
</feature>
<dbReference type="InterPro" id="IPR041476">
    <property type="entry name" value="TRAF3IP1_C"/>
</dbReference>
<dbReference type="GO" id="GO:0005930">
    <property type="term" value="C:axoneme"/>
    <property type="evidence" value="ECO:0007669"/>
    <property type="project" value="UniProtKB-SubCell"/>
</dbReference>
<evidence type="ECO:0000256" key="7">
    <source>
        <dbReference type="ARBA" id="ARBA00023273"/>
    </source>
</evidence>
<evidence type="ECO:0000313" key="15">
    <source>
        <dbReference type="Proteomes" id="UP001487740"/>
    </source>
</evidence>
<evidence type="ECO:0000313" key="14">
    <source>
        <dbReference type="EMBL" id="KAK8382772.1"/>
    </source>
</evidence>
<feature type="compositionally biased region" description="Basic and acidic residues" evidence="11">
    <location>
        <begin position="141"/>
        <end position="161"/>
    </location>
</feature>
<dbReference type="GO" id="GO:0042073">
    <property type="term" value="P:intraciliary transport"/>
    <property type="evidence" value="ECO:0007669"/>
    <property type="project" value="TreeGrafter"/>
</dbReference>
<gene>
    <name evidence="14" type="ORF">O3P69_011368</name>
</gene>
<feature type="compositionally biased region" description="Basic and acidic residues" evidence="11">
    <location>
        <begin position="518"/>
        <end position="531"/>
    </location>
</feature>
<dbReference type="GO" id="GO:0060271">
    <property type="term" value="P:cilium assembly"/>
    <property type="evidence" value="ECO:0007669"/>
    <property type="project" value="TreeGrafter"/>
</dbReference>
<evidence type="ECO:0000256" key="2">
    <source>
        <dbReference type="ARBA" id="ARBA00004430"/>
    </source>
</evidence>
<evidence type="ECO:0000259" key="12">
    <source>
        <dbReference type="Pfam" id="PF10243"/>
    </source>
</evidence>
<comment type="similarity">
    <text evidence="8">Belongs to the TRAF3IP1 family.</text>
</comment>
<feature type="compositionally biased region" description="Polar residues" evidence="11">
    <location>
        <begin position="123"/>
        <end position="133"/>
    </location>
</feature>
<dbReference type="GO" id="GO:0048731">
    <property type="term" value="P:system development"/>
    <property type="evidence" value="ECO:0007669"/>
    <property type="project" value="UniProtKB-ARBA"/>
</dbReference>
<accession>A0AAW0T7L4</accession>
<evidence type="ECO:0000259" key="13">
    <source>
        <dbReference type="Pfam" id="PF17749"/>
    </source>
</evidence>
<keyword evidence="5 10" id="KW-0175">Coiled coil</keyword>
<keyword evidence="7" id="KW-0966">Cell projection</keyword>
<comment type="subcellular location">
    <subcellularLocation>
        <location evidence="2">Cytoplasm</location>
        <location evidence="2">Cytoskeleton</location>
        <location evidence="2">Cilium axoneme</location>
    </subcellularLocation>
    <subcellularLocation>
        <location evidence="1">Cytoplasm</location>
        <location evidence="1">Cytoskeleton</location>
        <location evidence="1">Cilium basal body</location>
    </subcellularLocation>
</comment>
<keyword evidence="3" id="KW-0963">Cytoplasm</keyword>
<dbReference type="GO" id="GO:0030992">
    <property type="term" value="C:intraciliary transport particle B"/>
    <property type="evidence" value="ECO:0007669"/>
    <property type="project" value="TreeGrafter"/>
</dbReference>
<feature type="compositionally biased region" description="Low complexity" evidence="11">
    <location>
        <begin position="469"/>
        <end position="483"/>
    </location>
</feature>
<keyword evidence="15" id="KW-1185">Reference proteome</keyword>
<feature type="compositionally biased region" description="Basic and acidic residues" evidence="11">
    <location>
        <begin position="235"/>
        <end position="270"/>
    </location>
</feature>
<evidence type="ECO:0000256" key="10">
    <source>
        <dbReference type="SAM" id="Coils"/>
    </source>
</evidence>
<protein>
    <recommendedName>
        <fullName evidence="9">TRAF3-interacting protein 1</fullName>
    </recommendedName>
</protein>
<feature type="compositionally biased region" description="Low complexity" evidence="11">
    <location>
        <begin position="379"/>
        <end position="398"/>
    </location>
</feature>
<keyword evidence="6" id="KW-0206">Cytoskeleton</keyword>
<dbReference type="GO" id="GO:0008017">
    <property type="term" value="F:microtubule binding"/>
    <property type="evidence" value="ECO:0007669"/>
    <property type="project" value="InterPro"/>
</dbReference>
<dbReference type="InterPro" id="IPR040468">
    <property type="entry name" value="TRAF3IP1_N"/>
</dbReference>
<dbReference type="Pfam" id="PF17749">
    <property type="entry name" value="MIP-T3_C"/>
    <property type="match status" value="1"/>
</dbReference>
<feature type="compositionally biased region" description="Pro residues" evidence="11">
    <location>
        <begin position="447"/>
        <end position="457"/>
    </location>
</feature>
<dbReference type="Pfam" id="PF10243">
    <property type="entry name" value="MIP-T3"/>
    <property type="match status" value="1"/>
</dbReference>
<dbReference type="Gene3D" id="1.10.418.50">
    <property type="entry name" value="Microtubule-binding protein MIP-T3"/>
    <property type="match status" value="1"/>
</dbReference>
<feature type="compositionally biased region" description="Basic and acidic residues" evidence="11">
    <location>
        <begin position="435"/>
        <end position="444"/>
    </location>
</feature>
<comment type="caution">
    <text evidence="14">The sequence shown here is derived from an EMBL/GenBank/DDBJ whole genome shotgun (WGS) entry which is preliminary data.</text>
</comment>
<reference evidence="14 15" key="1">
    <citation type="submission" date="2023-03" db="EMBL/GenBank/DDBJ databases">
        <title>High-quality genome of Scylla paramamosain provides insights in environmental adaptation.</title>
        <authorList>
            <person name="Zhang L."/>
        </authorList>
    </citation>
    <scope>NUCLEOTIDE SEQUENCE [LARGE SCALE GENOMIC DNA]</scope>
    <source>
        <strain evidence="14">LZ_2023a</strain>
        <tissue evidence="14">Muscle</tissue>
    </source>
</reference>
<keyword evidence="4" id="KW-0970">Cilium biogenesis/degradation</keyword>
<feature type="region of interest" description="Disordered" evidence="11">
    <location>
        <begin position="613"/>
        <end position="639"/>
    </location>
</feature>
<evidence type="ECO:0000256" key="11">
    <source>
        <dbReference type="SAM" id="MobiDB-lite"/>
    </source>
</evidence>
<feature type="compositionally biased region" description="Low complexity" evidence="11">
    <location>
        <begin position="162"/>
        <end position="173"/>
    </location>
</feature>
<evidence type="ECO:0000256" key="9">
    <source>
        <dbReference type="ARBA" id="ARBA00070492"/>
    </source>
</evidence>
<organism evidence="14 15">
    <name type="scientific">Scylla paramamosain</name>
    <name type="common">Mud crab</name>
    <dbReference type="NCBI Taxonomy" id="85552"/>
    <lineage>
        <taxon>Eukaryota</taxon>
        <taxon>Metazoa</taxon>
        <taxon>Ecdysozoa</taxon>
        <taxon>Arthropoda</taxon>
        <taxon>Crustacea</taxon>
        <taxon>Multicrustacea</taxon>
        <taxon>Malacostraca</taxon>
        <taxon>Eumalacostraca</taxon>
        <taxon>Eucarida</taxon>
        <taxon>Decapoda</taxon>
        <taxon>Pleocyemata</taxon>
        <taxon>Brachyura</taxon>
        <taxon>Eubrachyura</taxon>
        <taxon>Portunoidea</taxon>
        <taxon>Portunidae</taxon>
        <taxon>Portuninae</taxon>
        <taxon>Scylla</taxon>
    </lineage>
</organism>
<dbReference type="FunFam" id="1.10.418.50:FF:000001">
    <property type="entry name" value="TRAF3-interacting protein 1 isoform X1"/>
    <property type="match status" value="1"/>
</dbReference>
<dbReference type="PANTHER" id="PTHR31363:SF0">
    <property type="entry name" value="TRAF3-INTERACTING PROTEIN 1"/>
    <property type="match status" value="1"/>
</dbReference>
<dbReference type="EMBL" id="JARAKH010000038">
    <property type="protein sequence ID" value="KAK8382772.1"/>
    <property type="molecule type" value="Genomic_DNA"/>
</dbReference>
<dbReference type="AlphaFoldDB" id="A0AAW0T7L4"/>
<evidence type="ECO:0000256" key="8">
    <source>
        <dbReference type="ARBA" id="ARBA00043971"/>
    </source>
</evidence>
<dbReference type="GO" id="GO:0048513">
    <property type="term" value="P:animal organ development"/>
    <property type="evidence" value="ECO:0007669"/>
    <property type="project" value="UniProtKB-ARBA"/>
</dbReference>
<dbReference type="InterPro" id="IPR018799">
    <property type="entry name" value="TRAF3IP1"/>
</dbReference>
<evidence type="ECO:0000256" key="6">
    <source>
        <dbReference type="ARBA" id="ARBA00023212"/>
    </source>
</evidence>
<feature type="compositionally biased region" description="Low complexity" evidence="11">
    <location>
        <begin position="181"/>
        <end position="198"/>
    </location>
</feature>
<feature type="region of interest" description="Disordered" evidence="11">
    <location>
        <begin position="123"/>
        <end position="562"/>
    </location>
</feature>
<dbReference type="PANTHER" id="PTHR31363">
    <property type="entry name" value="TRAF3-INTERACTING PROTEIN 1"/>
    <property type="match status" value="1"/>
</dbReference>
<dbReference type="Proteomes" id="UP001487740">
    <property type="component" value="Unassembled WGS sequence"/>
</dbReference>
<dbReference type="InterPro" id="IPR042576">
    <property type="entry name" value="TRAF3IP1_N_sf"/>
</dbReference>
<sequence length="759" mass="81889">MATAVAPEVLKKTQAELGKFIKRPPLTDKLLSKPPFRFLHDIVNAVITETGFLAGLFTDDELSSQNIKDKEAKIEFLQKCIDATVLATGENLSVRPGKIVAGHEADKTNEWLQALGRAVAKNVNSSEAVSQVLSGVRPQAKKTEKKAEKSKEKSDKEKKGETASSKAQKNNPNNPKPPQSRTPARTPARAPTQPSPASKGPSKAKLAVQAKTAPVNKSPAKGTAAPRGSTVKGSKSKDDKDKTAKKSRSKPKEEEIGSKSSKDKDKEGKERKQKSSSQEKGKSAKSRPASRVQQVKESGKENSPPHEVIGAAEVLTNGHATPEEMVSTPKQAPSRPPSARHGSRTAAEDGLEMTNGQSLLIDPEVEEQPGVLGGDGEQGQEQLVTPSSPTNTTLTNNNIDPAILKAMSPHNADQLQGVDMPRPEPPDSGVGSLESPKHAAKEQEGPPTAPTPRPGPQPLRAMEPFKEGTNMTTEPVMPETETPGSQFKGDPSAKESAIRPRTGRRSARPPSARPAPPRVRERREVPKEEIQRPGTAKPVANVILPTNTNDVDDDDDNFMVEESKPAVTMEDDALPLDAAAASGAAAAAAAAGEDGQGAGLLVAQILETKKEMEDGRRNAFSPETPGHRRVPIEQSLLSDANRKKERELIQKDVQKLSASIQSITRSVNPLAKMLDYLQEDLDSMQKELESWQNENKHLAQTLKQEQSSTEQALEPLGYQLMELETAVQEQRDKLSAVKSNILRNNEKISRLMSGINLNI</sequence>
<evidence type="ECO:0000256" key="3">
    <source>
        <dbReference type="ARBA" id="ARBA00022490"/>
    </source>
</evidence>
<name>A0AAW0T7L4_SCYPA</name>
<proteinExistence type="inferred from homology"/>
<evidence type="ECO:0000256" key="4">
    <source>
        <dbReference type="ARBA" id="ARBA00022794"/>
    </source>
</evidence>
<evidence type="ECO:0000256" key="1">
    <source>
        <dbReference type="ARBA" id="ARBA00004120"/>
    </source>
</evidence>
<feature type="domain" description="TRAF3-interacting protein 1 C-terminal" evidence="13">
    <location>
        <begin position="594"/>
        <end position="754"/>
    </location>
</feature>
<dbReference type="GO" id="GO:0070507">
    <property type="term" value="P:regulation of microtubule cytoskeleton organization"/>
    <property type="evidence" value="ECO:0007669"/>
    <property type="project" value="TreeGrafter"/>
</dbReference>
<evidence type="ECO:0000256" key="5">
    <source>
        <dbReference type="ARBA" id="ARBA00023054"/>
    </source>
</evidence>
<dbReference type="GO" id="GO:0036064">
    <property type="term" value="C:ciliary basal body"/>
    <property type="evidence" value="ECO:0007669"/>
    <property type="project" value="TreeGrafter"/>
</dbReference>
<feature type="domain" description="TRAF3-interacting protein 1 N-terminal" evidence="12">
    <location>
        <begin position="10"/>
        <end position="119"/>
    </location>
</feature>